<keyword evidence="3" id="KW-1185">Reference proteome</keyword>
<dbReference type="AlphaFoldDB" id="A0AA39T754"/>
<feature type="compositionally biased region" description="Polar residues" evidence="1">
    <location>
        <begin position="55"/>
        <end position="75"/>
    </location>
</feature>
<sequence>MRDLGGPTADEVATLANDHVCSKLKGGSSSIHPRSSNGGSSSIRPATANPATVDPATSNPATVDPTTSDPVASES</sequence>
<name>A0AA39T754_ACESA</name>
<comment type="caution">
    <text evidence="2">The sequence shown here is derived from an EMBL/GenBank/DDBJ whole genome shotgun (WGS) entry which is preliminary data.</text>
</comment>
<evidence type="ECO:0000313" key="3">
    <source>
        <dbReference type="Proteomes" id="UP001168877"/>
    </source>
</evidence>
<gene>
    <name evidence="2" type="ORF">LWI29_004903</name>
</gene>
<feature type="compositionally biased region" description="Polar residues" evidence="1">
    <location>
        <begin position="27"/>
        <end position="44"/>
    </location>
</feature>
<reference evidence="2" key="1">
    <citation type="journal article" date="2022" name="Plant J.">
        <title>Strategies of tolerance reflected in two North American maple genomes.</title>
        <authorList>
            <person name="McEvoy S.L."/>
            <person name="Sezen U.U."/>
            <person name="Trouern-Trend A."/>
            <person name="McMahon S.M."/>
            <person name="Schaberg P.G."/>
            <person name="Yang J."/>
            <person name="Wegrzyn J.L."/>
            <person name="Swenson N.G."/>
        </authorList>
    </citation>
    <scope>NUCLEOTIDE SEQUENCE</scope>
    <source>
        <strain evidence="2">NS2018</strain>
    </source>
</reference>
<organism evidence="2 3">
    <name type="scientific">Acer saccharum</name>
    <name type="common">Sugar maple</name>
    <dbReference type="NCBI Taxonomy" id="4024"/>
    <lineage>
        <taxon>Eukaryota</taxon>
        <taxon>Viridiplantae</taxon>
        <taxon>Streptophyta</taxon>
        <taxon>Embryophyta</taxon>
        <taxon>Tracheophyta</taxon>
        <taxon>Spermatophyta</taxon>
        <taxon>Magnoliopsida</taxon>
        <taxon>eudicotyledons</taxon>
        <taxon>Gunneridae</taxon>
        <taxon>Pentapetalae</taxon>
        <taxon>rosids</taxon>
        <taxon>malvids</taxon>
        <taxon>Sapindales</taxon>
        <taxon>Sapindaceae</taxon>
        <taxon>Hippocastanoideae</taxon>
        <taxon>Acereae</taxon>
        <taxon>Acer</taxon>
    </lineage>
</organism>
<evidence type="ECO:0000313" key="2">
    <source>
        <dbReference type="EMBL" id="KAK0603428.1"/>
    </source>
</evidence>
<dbReference type="EMBL" id="JAUESC010000002">
    <property type="protein sequence ID" value="KAK0603428.1"/>
    <property type="molecule type" value="Genomic_DNA"/>
</dbReference>
<feature type="region of interest" description="Disordered" evidence="1">
    <location>
        <begin position="23"/>
        <end position="75"/>
    </location>
</feature>
<reference evidence="2" key="2">
    <citation type="submission" date="2023-06" db="EMBL/GenBank/DDBJ databases">
        <authorList>
            <person name="Swenson N.G."/>
            <person name="Wegrzyn J.L."/>
            <person name="Mcevoy S.L."/>
        </authorList>
    </citation>
    <scope>NUCLEOTIDE SEQUENCE</scope>
    <source>
        <strain evidence="2">NS2018</strain>
        <tissue evidence="2">Leaf</tissue>
    </source>
</reference>
<accession>A0AA39T754</accession>
<protein>
    <submittedName>
        <fullName evidence="2">Uncharacterized protein</fullName>
    </submittedName>
</protein>
<dbReference type="Proteomes" id="UP001168877">
    <property type="component" value="Unassembled WGS sequence"/>
</dbReference>
<proteinExistence type="predicted"/>
<evidence type="ECO:0000256" key="1">
    <source>
        <dbReference type="SAM" id="MobiDB-lite"/>
    </source>
</evidence>